<keyword evidence="1" id="KW-1133">Transmembrane helix</keyword>
<protein>
    <submittedName>
        <fullName evidence="2">TrbP conjugal transfer protein,TraX protein</fullName>
    </submittedName>
</protein>
<dbReference type="Pfam" id="PF05857">
    <property type="entry name" value="TraX"/>
    <property type="match status" value="1"/>
</dbReference>
<feature type="transmembrane region" description="Helical" evidence="1">
    <location>
        <begin position="95"/>
        <end position="113"/>
    </location>
</feature>
<dbReference type="EMBL" id="CTRI01000013">
    <property type="protein sequence ID" value="CQR32640.1"/>
    <property type="molecule type" value="Genomic_DNA"/>
</dbReference>
<dbReference type="AlphaFoldDB" id="D6CVV1"/>
<evidence type="ECO:0000313" key="2">
    <source>
        <dbReference type="EMBL" id="CAZ90440.1"/>
    </source>
</evidence>
<dbReference type="InterPro" id="IPR008875">
    <property type="entry name" value="TraX"/>
</dbReference>
<reference key="1">
    <citation type="submission" date="2009-07" db="EMBL/GenBank/DDBJ databases">
        <authorList>
            <person name="Genoscope - CEA"/>
        </authorList>
    </citation>
    <scope>NUCLEOTIDE SEQUENCE</scope>
    <source>
        <strain>3As</strain>
    </source>
</reference>
<name>D6CVV1_THIA3</name>
<keyword evidence="2" id="KW-0614">Plasmid</keyword>
<feature type="transmembrane region" description="Helical" evidence="1">
    <location>
        <begin position="224"/>
        <end position="244"/>
    </location>
</feature>
<geneLocation type="plasmid" evidence="2 4">
    <name>pTHI</name>
</geneLocation>
<proteinExistence type="predicted"/>
<feature type="transmembrane region" description="Helical" evidence="1">
    <location>
        <begin position="119"/>
        <end position="136"/>
    </location>
</feature>
<evidence type="ECO:0000313" key="4">
    <source>
        <dbReference type="Proteomes" id="UP000002372"/>
    </source>
</evidence>
<keyword evidence="5" id="KW-1185">Reference proteome</keyword>
<dbReference type="Proteomes" id="UP000002372">
    <property type="component" value="Plasmid pTHI"/>
</dbReference>
<dbReference type="KEGG" id="thi:THI_p0044"/>
<evidence type="ECO:0000313" key="5">
    <source>
        <dbReference type="Proteomes" id="UP000078599"/>
    </source>
</evidence>
<keyword evidence="1" id="KW-0812">Transmembrane</keyword>
<feature type="transmembrane region" description="Helical" evidence="1">
    <location>
        <begin position="180"/>
        <end position="203"/>
    </location>
</feature>
<reference evidence="2" key="4">
    <citation type="submission" date="2010-07" db="EMBL/GenBank/DDBJ databases">
        <authorList>
            <person name="Genoscope - CEA"/>
        </authorList>
    </citation>
    <scope>NUCLEOTIDE SEQUENCE</scope>
    <source>
        <strain evidence="2">3As</strain>
        <plasmid evidence="2">pTHI</plasmid>
    </source>
</reference>
<dbReference type="RefSeq" id="WP_020909907.1">
    <property type="nucleotide sequence ID" value="NC_014144.1"/>
</dbReference>
<reference evidence="4" key="2">
    <citation type="journal article" date="2010" name="PLoS Genet.">
        <title>Structure, function, and evolution of the Thiomonas spp. genome.</title>
        <authorList>
            <person name="Arsene-Ploetze F."/>
            <person name="Koechler S."/>
            <person name="Marchal M."/>
            <person name="Coppee J.Y."/>
            <person name="Chandler M."/>
            <person name="Bonnefoy V."/>
            <person name="Brochier-Armanet C."/>
            <person name="Barakat M."/>
            <person name="Barbe V."/>
            <person name="Battaglia-Brunet F."/>
            <person name="Bruneel O."/>
            <person name="Bryan C.G."/>
            <person name="Cleiss-Arnold J."/>
            <person name="Cruveiller S."/>
            <person name="Erhardt M."/>
            <person name="Heinrich-Salmeron A."/>
            <person name="Hommais F."/>
            <person name="Joulian C."/>
            <person name="Krin E."/>
            <person name="Lieutaud A."/>
            <person name="Lievremont D."/>
            <person name="Michel C."/>
            <person name="Muller D."/>
            <person name="Ortet P."/>
            <person name="Proux C."/>
            <person name="Siguier P."/>
            <person name="Roche D."/>
            <person name="Rouy Z."/>
            <person name="Salvignol G."/>
            <person name="Slyemi D."/>
            <person name="Talla E."/>
            <person name="Weiss S."/>
            <person name="Weissenbach J."/>
            <person name="Medigue C."/>
            <person name="Bertin P.N."/>
        </authorList>
    </citation>
    <scope>NUCLEOTIDE SEQUENCE [LARGE SCALE GENOMIC DNA]</scope>
    <source>
        <strain evidence="4">DSM 22701 / CIP 110005 / 3As</strain>
    </source>
</reference>
<evidence type="ECO:0000313" key="3">
    <source>
        <dbReference type="EMBL" id="CQR32640.1"/>
    </source>
</evidence>
<reference key="3">
    <citation type="journal article" date="2010" name="PLoS Genet.">
        <title>Structure, function, and evolution of the Thiomonas spp. genome.</title>
        <authorList>
            <person name="Arsene-Ploetze F."/>
            <person name="Koechler S."/>
            <person name="Marchal M."/>
            <person name="Coppee J.-.Y."/>
            <person name="Chandler M."/>
            <person name="Bonnefoy V."/>
            <person name="Brochier-Armanet C."/>
            <person name="Barakat M."/>
            <person name="Barbe V."/>
            <person name="Battaglia-Brunet F."/>
            <person name="Bruneel O."/>
            <person name="Bryan C.G."/>
            <person name="Cleiss-Arnold J."/>
            <person name="Cruveiller S."/>
            <person name="Erhardt M."/>
            <person name="Heinrich-Salmeron A."/>
            <person name="Hommais F."/>
            <person name="Joulian C."/>
            <person name="Krin E."/>
            <person name="Lieutaud A."/>
            <person name="Lievremont D."/>
            <person name="Michel C."/>
            <person name="Muller D."/>
            <person name="Ortet P."/>
            <person name="Proux C."/>
            <person name="Siguier P."/>
            <person name="Roche D."/>
            <person name="Rouy Z."/>
            <person name="Salvignol G."/>
            <person name="Slyemi D."/>
            <person name="Talla E."/>
            <person name="Weiss S."/>
            <person name="Weissenbach J."/>
            <person name="Medigue C."/>
            <person name="Bertin P.N."/>
        </authorList>
    </citation>
    <scope>NUCLEOTIDE SEQUENCE</scope>
    <source>
        <strain>3As</strain>
    </source>
</reference>
<evidence type="ECO:0000256" key="1">
    <source>
        <dbReference type="SAM" id="Phobius"/>
    </source>
</evidence>
<feature type="transmembrane region" description="Helical" evidence="1">
    <location>
        <begin position="49"/>
        <end position="74"/>
    </location>
</feature>
<dbReference type="Proteomes" id="UP000078599">
    <property type="component" value="Unassembled WGS sequence"/>
</dbReference>
<dbReference type="OrthoDB" id="9781069at2"/>
<accession>D6CVV1</accession>
<dbReference type="EMBL" id="FP475957">
    <property type="protein sequence ID" value="CAZ90440.1"/>
    <property type="molecule type" value="Genomic_DNA"/>
</dbReference>
<dbReference type="HOGENOM" id="CLU_078257_0_0_4"/>
<reference evidence="3 5" key="5">
    <citation type="submission" date="2015-03" db="EMBL/GenBank/DDBJ databases">
        <authorList>
            <person name="Regsiter A."/>
            <person name="william w."/>
        </authorList>
    </citation>
    <scope>NUCLEOTIDE SEQUENCE [LARGE SCALE GENOMIC DNA]</scope>
    <source>
        <strain evidence="3 5">CB1</strain>
    </source>
</reference>
<gene>
    <name evidence="2" type="primary">trbP</name>
    <name evidence="2" type="ordered locus">THI_p0044</name>
    <name evidence="3" type="ORF">THICB1_200019</name>
</gene>
<keyword evidence="1" id="KW-0472">Membrane</keyword>
<feature type="transmembrane region" description="Helical" evidence="1">
    <location>
        <begin position="148"/>
        <end position="174"/>
    </location>
</feature>
<organism evidence="2 4">
    <name type="scientific">Thiomonas arsenitoxydans (strain DSM 22701 / CIP 110005 / 3As)</name>
    <dbReference type="NCBI Taxonomy" id="426114"/>
    <lineage>
        <taxon>Bacteria</taxon>
        <taxon>Pseudomonadati</taxon>
        <taxon>Pseudomonadota</taxon>
        <taxon>Betaproteobacteria</taxon>
        <taxon>Burkholderiales</taxon>
        <taxon>Thiomonas</taxon>
    </lineage>
</organism>
<sequence>MSSKAQPVIAPISRAPARTASRVHVENGTLEAIKWLALLWMTGDHVNKYALGGTSSVLFDFGRMVMPLFGFVLAYNLARPGAAAAGLHVRVMKRLLIFGLISTPAFLGLGGLLYGWWPLNILFTLLVTTASAYLIFERSGWQSKMLGIALLIVGGSSVEFWWPAILMNLALIAWIKSGHFRWFVAALFAAFFLGAVNLDQWALASFPLMLLAPHVKLRIPRIRWAFYGYYPALLYALWFAQMMFPRLRTG</sequence>